<name>A0AC34QNB4_9BILA</name>
<protein>
    <submittedName>
        <fullName evidence="2">PPIase cyclophilin-type domain-containing protein</fullName>
    </submittedName>
</protein>
<reference evidence="2" key="1">
    <citation type="submission" date="2022-11" db="UniProtKB">
        <authorList>
            <consortium name="WormBaseParasite"/>
        </authorList>
    </citation>
    <scope>IDENTIFICATION</scope>
</reference>
<sequence length="481" mass="55225">MSSMYIHEPRTSGKVLLKTSLGDIDVELWAKECPLACRNFVQLCMEGFYDNTIFHRLQKDFMVQGGDPTGTGDVNESIYGEPFKTESHQRLQFNRRGLLGCAGEKDNCGSQFFFTLGSTPELYKKHTLFGKITGNTIFNLMRFNEHEVDKNERPVPERKILSTQILENPFKDIVPRTKNEKTDRKEKKEKREKKVTAVKNTSLLSFGDEAEEDEQELVSFNKKLKGKSAHDVLNDEKLSKQAAVNPEELSTYQKDEEEDDDEEREARLKRIQDKFKKGKRKNENVGKDDDDIEAAMVEEKRRKIDDEKAKLASEYAEITKSLAKSLRGPKMGQDGEAEESVNMKEYRTMKLKFKKGTHGIVKQADPQRESQTMALLDLMKTRLSRSSVQGVMRDQKVDMSDLPKMEEIILSTSEDQGKLQEDAEDMTGEEWMKHKLVAPEDTSGVTKAKDANRRDTDEEWYPMGDPRNKIAQRRREGALDI</sequence>
<dbReference type="WBParaSite" id="JU765_v2.g17981.t1">
    <property type="protein sequence ID" value="JU765_v2.g17981.t1"/>
    <property type="gene ID" value="JU765_v2.g17981"/>
</dbReference>
<evidence type="ECO:0000313" key="1">
    <source>
        <dbReference type="Proteomes" id="UP000887576"/>
    </source>
</evidence>
<accession>A0AC34QNB4</accession>
<organism evidence="1 2">
    <name type="scientific">Panagrolaimus sp. JU765</name>
    <dbReference type="NCBI Taxonomy" id="591449"/>
    <lineage>
        <taxon>Eukaryota</taxon>
        <taxon>Metazoa</taxon>
        <taxon>Ecdysozoa</taxon>
        <taxon>Nematoda</taxon>
        <taxon>Chromadorea</taxon>
        <taxon>Rhabditida</taxon>
        <taxon>Tylenchina</taxon>
        <taxon>Panagrolaimomorpha</taxon>
        <taxon>Panagrolaimoidea</taxon>
        <taxon>Panagrolaimidae</taxon>
        <taxon>Panagrolaimus</taxon>
    </lineage>
</organism>
<evidence type="ECO:0000313" key="2">
    <source>
        <dbReference type="WBParaSite" id="JU765_v2.g17981.t1"/>
    </source>
</evidence>
<dbReference type="Proteomes" id="UP000887576">
    <property type="component" value="Unplaced"/>
</dbReference>
<proteinExistence type="predicted"/>